<dbReference type="AlphaFoldDB" id="A0A940PVX3"/>
<keyword evidence="3" id="KW-0964">Secreted</keyword>
<dbReference type="Proteomes" id="UP000675163">
    <property type="component" value="Unassembled WGS sequence"/>
</dbReference>
<feature type="compositionally biased region" description="Pro residues" evidence="6">
    <location>
        <begin position="687"/>
        <end position="697"/>
    </location>
</feature>
<proteinExistence type="predicted"/>
<organism evidence="9 10">
    <name type="scientific">Leucobacter exalbidus</name>
    <dbReference type="NCBI Taxonomy" id="662960"/>
    <lineage>
        <taxon>Bacteria</taxon>
        <taxon>Bacillati</taxon>
        <taxon>Actinomycetota</taxon>
        <taxon>Actinomycetes</taxon>
        <taxon>Micrococcales</taxon>
        <taxon>Microbacteriaceae</taxon>
        <taxon>Leucobacter</taxon>
    </lineage>
</organism>
<keyword evidence="7" id="KW-1133">Transmembrane helix</keyword>
<evidence type="ECO:0000256" key="4">
    <source>
        <dbReference type="ARBA" id="ARBA00022729"/>
    </source>
</evidence>
<feature type="domain" description="DUF5979" evidence="8">
    <location>
        <begin position="344"/>
        <end position="440"/>
    </location>
</feature>
<accession>A0A940PVX3</accession>
<dbReference type="RefSeq" id="WP_209706001.1">
    <property type="nucleotide sequence ID" value="NZ_JAFIDA010000001.1"/>
</dbReference>
<feature type="transmembrane region" description="Helical" evidence="7">
    <location>
        <begin position="725"/>
        <end position="745"/>
    </location>
</feature>
<evidence type="ECO:0000256" key="7">
    <source>
        <dbReference type="SAM" id="Phobius"/>
    </source>
</evidence>
<dbReference type="Gene3D" id="2.60.40.740">
    <property type="match status" value="1"/>
</dbReference>
<evidence type="ECO:0000256" key="2">
    <source>
        <dbReference type="ARBA" id="ARBA00022512"/>
    </source>
</evidence>
<dbReference type="SUPFAM" id="SSF49401">
    <property type="entry name" value="Bacterial adhesins"/>
    <property type="match status" value="2"/>
</dbReference>
<evidence type="ECO:0000313" key="9">
    <source>
        <dbReference type="EMBL" id="MBP1327215.1"/>
    </source>
</evidence>
<comment type="caution">
    <text evidence="9">The sequence shown here is derived from an EMBL/GenBank/DDBJ whole genome shotgun (WGS) entry which is preliminary data.</text>
</comment>
<name>A0A940PVX3_9MICO</name>
<keyword evidence="7" id="KW-0472">Membrane</keyword>
<dbReference type="Pfam" id="PF19407">
    <property type="entry name" value="DUF5979"/>
    <property type="match status" value="3"/>
</dbReference>
<evidence type="ECO:0000313" key="10">
    <source>
        <dbReference type="Proteomes" id="UP000675163"/>
    </source>
</evidence>
<dbReference type="Gene3D" id="2.60.40.1280">
    <property type="match status" value="1"/>
</dbReference>
<dbReference type="InterPro" id="IPR011252">
    <property type="entry name" value="Fibrogen-bd_dom1"/>
</dbReference>
<keyword evidence="4" id="KW-0732">Signal</keyword>
<gene>
    <name evidence="9" type="ORF">JOF28_002447</name>
</gene>
<evidence type="ECO:0000256" key="3">
    <source>
        <dbReference type="ARBA" id="ARBA00022525"/>
    </source>
</evidence>
<sequence>MGQQHYGGADTPPTSVWKRVGSSVAGLVTTMLLLVGGGTSAALAAPPYVTEATISDIRFVETSVNEGSYAEISATWALPDNPQPKAGFTIPLPAGELSGRGDKFQILEQGTGAVIANCIANETQLECDFDDTYITENPRNLTGDVHFWVRIDAQVDQTEEHTFVFGSETSTVTVVQPSPWVCTSDCDFSWNYSKDGGYNYSSDTITWWLHIAAGENGMEGGLNVEVRDTPGPNQTLILTDDRPVLQKTNKKGDIGNGAIRPIEWQNVPRSEFTIDAAGNIQFVSEAGYFYQVVYYTQVTDGGASETYTNAAEFIINGVKEGSAPGQVRYAGGGGTGIGTNVGVFSISKVVAGTATGLPADQTFTGTYTVTTPAGDVIDGEFAVLAGETWKSAEFPRDSTVKLTEVTPVGPENVTWETPVWSQNDFTLAGGTLTEVTLTNTANVKLGGFSLKKSVSGDASGLVPAGTIFTVDYEWAVEGGQTGNGTLEVAAGGEAVTVQGVPAGAAVTLTETTAAVIDGVEWLAPQFSDNGFTIIAGTVVEIALDNPTALKRGAFTIRKALEGDGATTVPAETAFTVEYAYPAGEGFEAGSGELTVLADGVAVQSDPIPYGAEVTLAEREPAALAGVTWSGGVFDRAELVIGDDSVEDVVLTNTYETVPKTPEDPEAPAPEKPEVPKTPETPEGPETPEAPTPVPPVNTAPGKAPSAAPGTAPGWSLATTGSSGNLALGGIALAALLMGAGAVWVARKRGSATR</sequence>
<dbReference type="EMBL" id="JAFIDA010000001">
    <property type="protein sequence ID" value="MBP1327215.1"/>
    <property type="molecule type" value="Genomic_DNA"/>
</dbReference>
<keyword evidence="10" id="KW-1185">Reference proteome</keyword>
<evidence type="ECO:0000256" key="1">
    <source>
        <dbReference type="ARBA" id="ARBA00004191"/>
    </source>
</evidence>
<feature type="region of interest" description="Disordered" evidence="6">
    <location>
        <begin position="655"/>
        <end position="715"/>
    </location>
</feature>
<feature type="domain" description="DUF5979" evidence="8">
    <location>
        <begin position="448"/>
        <end position="545"/>
    </location>
</feature>
<evidence type="ECO:0000256" key="5">
    <source>
        <dbReference type="ARBA" id="ARBA00023088"/>
    </source>
</evidence>
<dbReference type="GO" id="GO:0007155">
    <property type="term" value="P:cell adhesion"/>
    <property type="evidence" value="ECO:0007669"/>
    <property type="project" value="InterPro"/>
</dbReference>
<dbReference type="InterPro" id="IPR008966">
    <property type="entry name" value="Adhesion_dom_sf"/>
</dbReference>
<evidence type="ECO:0000256" key="6">
    <source>
        <dbReference type="SAM" id="MobiDB-lite"/>
    </source>
</evidence>
<keyword evidence="5" id="KW-0572">Peptidoglycan-anchor</keyword>
<evidence type="ECO:0000259" key="8">
    <source>
        <dbReference type="Pfam" id="PF19407"/>
    </source>
</evidence>
<keyword evidence="2" id="KW-0134">Cell wall</keyword>
<dbReference type="InterPro" id="IPR046022">
    <property type="entry name" value="DUF5979"/>
</dbReference>
<comment type="subcellular location">
    <subcellularLocation>
        <location evidence="1">Secreted</location>
        <location evidence="1">Cell wall</location>
    </subcellularLocation>
</comment>
<keyword evidence="7" id="KW-0812">Transmembrane</keyword>
<protein>
    <recommendedName>
        <fullName evidence="8">DUF5979 domain-containing protein</fullName>
    </recommendedName>
</protein>
<feature type="domain" description="DUF5979" evidence="8">
    <location>
        <begin position="554"/>
        <end position="655"/>
    </location>
</feature>
<reference evidence="9" key="1">
    <citation type="submission" date="2021-02" db="EMBL/GenBank/DDBJ databases">
        <title>Sequencing the genomes of 1000 actinobacteria strains.</title>
        <authorList>
            <person name="Klenk H.-P."/>
        </authorList>
    </citation>
    <scope>NUCLEOTIDE SEQUENCE</scope>
    <source>
        <strain evidence="9">DSM 22850</strain>
    </source>
</reference>